<keyword evidence="3" id="KW-1185">Reference proteome</keyword>
<accession>A0AAE1BH76</accession>
<evidence type="ECO:0000256" key="1">
    <source>
        <dbReference type="SAM" id="MobiDB-lite"/>
    </source>
</evidence>
<sequence length="94" mass="10333">MDGWKGKGRRAGEMKERQDGCQLPAGGGQASKDVWRRAPLVAGVCGGRLGTHKRPCEWGLRHCKDQVSTRERVTEYCPEPASQHQGTVPEHAIP</sequence>
<feature type="compositionally biased region" description="Basic and acidic residues" evidence="1">
    <location>
        <begin position="10"/>
        <end position="19"/>
    </location>
</feature>
<feature type="region of interest" description="Disordered" evidence="1">
    <location>
        <begin position="1"/>
        <end position="30"/>
    </location>
</feature>
<comment type="caution">
    <text evidence="2">The sequence shown here is derived from an EMBL/GenBank/DDBJ whole genome shotgun (WGS) entry which is preliminary data.</text>
</comment>
<dbReference type="Proteomes" id="UP001286313">
    <property type="component" value="Unassembled WGS sequence"/>
</dbReference>
<evidence type="ECO:0000313" key="2">
    <source>
        <dbReference type="EMBL" id="KAK3850097.1"/>
    </source>
</evidence>
<name>A0AAE1BH76_PETCI</name>
<dbReference type="EMBL" id="JAWQEG010008549">
    <property type="protein sequence ID" value="KAK3850097.1"/>
    <property type="molecule type" value="Genomic_DNA"/>
</dbReference>
<reference evidence="2" key="1">
    <citation type="submission" date="2023-10" db="EMBL/GenBank/DDBJ databases">
        <title>Genome assemblies of two species of porcelain crab, Petrolisthes cinctipes and Petrolisthes manimaculis (Anomura: Porcellanidae).</title>
        <authorList>
            <person name="Angst P."/>
        </authorList>
    </citation>
    <scope>NUCLEOTIDE SEQUENCE</scope>
    <source>
        <strain evidence="2">PB745_01</strain>
        <tissue evidence="2">Gill</tissue>
    </source>
</reference>
<protein>
    <submittedName>
        <fullName evidence="2">Uncharacterized protein</fullName>
    </submittedName>
</protein>
<dbReference type="AlphaFoldDB" id="A0AAE1BH76"/>
<evidence type="ECO:0000313" key="3">
    <source>
        <dbReference type="Proteomes" id="UP001286313"/>
    </source>
</evidence>
<proteinExistence type="predicted"/>
<organism evidence="2 3">
    <name type="scientific">Petrolisthes cinctipes</name>
    <name type="common">Flat porcelain crab</name>
    <dbReference type="NCBI Taxonomy" id="88211"/>
    <lineage>
        <taxon>Eukaryota</taxon>
        <taxon>Metazoa</taxon>
        <taxon>Ecdysozoa</taxon>
        <taxon>Arthropoda</taxon>
        <taxon>Crustacea</taxon>
        <taxon>Multicrustacea</taxon>
        <taxon>Malacostraca</taxon>
        <taxon>Eumalacostraca</taxon>
        <taxon>Eucarida</taxon>
        <taxon>Decapoda</taxon>
        <taxon>Pleocyemata</taxon>
        <taxon>Anomura</taxon>
        <taxon>Galatheoidea</taxon>
        <taxon>Porcellanidae</taxon>
        <taxon>Petrolisthes</taxon>
    </lineage>
</organism>
<gene>
    <name evidence="2" type="ORF">Pcinc_043176</name>
</gene>